<proteinExistence type="predicted"/>
<dbReference type="CDD" id="cd01310">
    <property type="entry name" value="TatD_DNAse"/>
    <property type="match status" value="1"/>
</dbReference>
<dbReference type="GO" id="GO:0046872">
    <property type="term" value="F:metal ion binding"/>
    <property type="evidence" value="ECO:0007669"/>
    <property type="project" value="UniProtKB-KW"/>
</dbReference>
<dbReference type="PANTHER" id="PTHR46124">
    <property type="entry name" value="D-AMINOACYL-TRNA DEACYLASE"/>
    <property type="match status" value="1"/>
</dbReference>
<reference evidence="4" key="1">
    <citation type="journal article" date="2020" name="mSystems">
        <title>Genome- and Community-Level Interaction Insights into Carbon Utilization and Element Cycling Functions of Hydrothermarchaeota in Hydrothermal Sediment.</title>
        <authorList>
            <person name="Zhou Z."/>
            <person name="Liu Y."/>
            <person name="Xu W."/>
            <person name="Pan J."/>
            <person name="Luo Z.H."/>
            <person name="Li M."/>
        </authorList>
    </citation>
    <scope>NUCLEOTIDE SEQUENCE [LARGE SCALE GENOMIC DNA]</scope>
    <source>
        <strain evidence="4">HyVt-102</strain>
    </source>
</reference>
<dbReference type="InterPro" id="IPR015991">
    <property type="entry name" value="TatD/YcfH-like"/>
</dbReference>
<dbReference type="PROSITE" id="PS01090">
    <property type="entry name" value="TATD_2"/>
    <property type="match status" value="1"/>
</dbReference>
<feature type="binding site" evidence="3">
    <location>
        <position position="147"/>
    </location>
    <ligand>
        <name>a divalent metal cation</name>
        <dbReference type="ChEBI" id="CHEBI:60240"/>
        <label>2</label>
    </ligand>
</feature>
<keyword evidence="2" id="KW-0378">Hydrolase</keyword>
<dbReference type="NCBIfam" id="TIGR00010">
    <property type="entry name" value="YchF/TatD family DNA exonuclease"/>
    <property type="match status" value="1"/>
</dbReference>
<dbReference type="PROSITE" id="PS01091">
    <property type="entry name" value="TATD_3"/>
    <property type="match status" value="1"/>
</dbReference>
<dbReference type="InterPro" id="IPR018228">
    <property type="entry name" value="DNase_TatD-rel_CS"/>
</dbReference>
<dbReference type="Gene3D" id="3.20.20.140">
    <property type="entry name" value="Metal-dependent hydrolases"/>
    <property type="match status" value="1"/>
</dbReference>
<dbReference type="EMBL" id="DQWE01000204">
    <property type="protein sequence ID" value="HDI82986.1"/>
    <property type="molecule type" value="Genomic_DNA"/>
</dbReference>
<feature type="binding site" evidence="3">
    <location>
        <position position="8"/>
    </location>
    <ligand>
        <name>a divalent metal cation</name>
        <dbReference type="ChEBI" id="CHEBI:60240"/>
        <label>1</label>
    </ligand>
</feature>
<feature type="binding site" evidence="3">
    <location>
        <position position="125"/>
    </location>
    <ligand>
        <name>a divalent metal cation</name>
        <dbReference type="ChEBI" id="CHEBI:60240"/>
        <label>2</label>
    </ligand>
</feature>
<dbReference type="Pfam" id="PF01026">
    <property type="entry name" value="TatD_DNase"/>
    <property type="match status" value="1"/>
</dbReference>
<feature type="binding site" evidence="3">
    <location>
        <position position="89"/>
    </location>
    <ligand>
        <name>a divalent metal cation</name>
        <dbReference type="ChEBI" id="CHEBI:60240"/>
        <label>1</label>
    </ligand>
</feature>
<feature type="binding site" evidence="3">
    <location>
        <position position="196"/>
    </location>
    <ligand>
        <name>a divalent metal cation</name>
        <dbReference type="ChEBI" id="CHEBI:60240"/>
        <label>1</label>
    </ligand>
</feature>
<name>A0A7C0VBY0_UNCW3</name>
<evidence type="ECO:0000256" key="1">
    <source>
        <dbReference type="ARBA" id="ARBA00022723"/>
    </source>
</evidence>
<evidence type="ECO:0000256" key="2">
    <source>
        <dbReference type="ARBA" id="ARBA00022801"/>
    </source>
</evidence>
<dbReference type="PIRSF" id="PIRSF005902">
    <property type="entry name" value="DNase_TatD"/>
    <property type="match status" value="1"/>
</dbReference>
<keyword evidence="1 3" id="KW-0479">Metal-binding</keyword>
<dbReference type="SUPFAM" id="SSF51556">
    <property type="entry name" value="Metallo-dependent hydrolases"/>
    <property type="match status" value="1"/>
</dbReference>
<comment type="caution">
    <text evidence="4">The sequence shown here is derived from an EMBL/GenBank/DDBJ whole genome shotgun (WGS) entry which is preliminary data.</text>
</comment>
<dbReference type="InterPro" id="IPR032466">
    <property type="entry name" value="Metal_Hydrolase"/>
</dbReference>
<dbReference type="FunFam" id="3.20.20.140:FF:000005">
    <property type="entry name" value="TatD family hydrolase"/>
    <property type="match status" value="1"/>
</dbReference>
<evidence type="ECO:0000313" key="4">
    <source>
        <dbReference type="EMBL" id="HDI82986.1"/>
    </source>
</evidence>
<feature type="binding site" evidence="3">
    <location>
        <position position="6"/>
    </location>
    <ligand>
        <name>a divalent metal cation</name>
        <dbReference type="ChEBI" id="CHEBI:60240"/>
        <label>1</label>
    </ligand>
</feature>
<dbReference type="GO" id="GO:0004536">
    <property type="term" value="F:DNA nuclease activity"/>
    <property type="evidence" value="ECO:0007669"/>
    <property type="project" value="InterPro"/>
</dbReference>
<accession>A0A7C0VBY0</accession>
<organism evidence="4">
    <name type="scientific">candidate division WOR-3 bacterium</name>
    <dbReference type="NCBI Taxonomy" id="2052148"/>
    <lineage>
        <taxon>Bacteria</taxon>
        <taxon>Bacteria division WOR-3</taxon>
    </lineage>
</organism>
<sequence>MLWDTHCHLQDKHFRDDLEETIERAKEMGVIGVIIPGWDYESSVSAIEISRRYENIYAAVGFHPHDSKNYDEEKLLSILDHEKMVAIGEIGLDFYRNLSPVETQKTVFRRQLRIAEERGLPVIIHTREALEQTVEIVKEFNVKGVFHAFTGSEEDAKEILELGFYVGIGGVLTFKNTRLPEVVKSIPLDRILLETDAPYITPHPHRGKRNEPAYLVYVFNKLCDVLGLPPAELGKILIKNTLEVFRIETEGTL</sequence>
<dbReference type="GO" id="GO:0016788">
    <property type="term" value="F:hydrolase activity, acting on ester bonds"/>
    <property type="evidence" value="ECO:0007669"/>
    <property type="project" value="InterPro"/>
</dbReference>
<dbReference type="AlphaFoldDB" id="A0A7C0VBY0"/>
<protein>
    <submittedName>
        <fullName evidence="4">TatD family deoxyribonuclease</fullName>
    </submittedName>
</protein>
<evidence type="ECO:0000256" key="3">
    <source>
        <dbReference type="PIRSR" id="PIRSR005902-1"/>
    </source>
</evidence>
<dbReference type="PANTHER" id="PTHR46124:SF2">
    <property type="entry name" value="D-AMINOACYL-TRNA DEACYLASE"/>
    <property type="match status" value="1"/>
</dbReference>
<gene>
    <name evidence="4" type="ORF">ENF18_04255</name>
</gene>
<dbReference type="Proteomes" id="UP000885847">
    <property type="component" value="Unassembled WGS sequence"/>
</dbReference>
<dbReference type="InterPro" id="IPR001130">
    <property type="entry name" value="TatD-like"/>
</dbReference>